<feature type="transmembrane region" description="Helical" evidence="2">
    <location>
        <begin position="185"/>
        <end position="208"/>
    </location>
</feature>
<keyword evidence="2" id="KW-0472">Membrane</keyword>
<keyword evidence="4" id="KW-1185">Reference proteome</keyword>
<evidence type="ECO:0000313" key="3">
    <source>
        <dbReference type="EMBL" id="SHK31249.1"/>
    </source>
</evidence>
<feature type="repeat" description="TPR" evidence="1">
    <location>
        <begin position="129"/>
        <end position="162"/>
    </location>
</feature>
<dbReference type="Gene3D" id="1.25.40.10">
    <property type="entry name" value="Tetratricopeptide repeat domain"/>
    <property type="match status" value="2"/>
</dbReference>
<proteinExistence type="predicted"/>
<evidence type="ECO:0000256" key="1">
    <source>
        <dbReference type="PROSITE-ProRule" id="PRU00339"/>
    </source>
</evidence>
<protein>
    <submittedName>
        <fullName evidence="3">Tetratricopeptide repeat-containing protein</fullName>
    </submittedName>
</protein>
<organism evidence="3 4">
    <name type="scientific">Hathewaya proteolytica DSM 3090</name>
    <dbReference type="NCBI Taxonomy" id="1121331"/>
    <lineage>
        <taxon>Bacteria</taxon>
        <taxon>Bacillati</taxon>
        <taxon>Bacillota</taxon>
        <taxon>Clostridia</taxon>
        <taxon>Eubacteriales</taxon>
        <taxon>Clostridiaceae</taxon>
        <taxon>Hathewaya</taxon>
    </lineage>
</organism>
<dbReference type="RefSeq" id="WP_072904197.1">
    <property type="nucleotide sequence ID" value="NZ_FRAD01000022.1"/>
</dbReference>
<reference evidence="3 4" key="1">
    <citation type="submission" date="2016-11" db="EMBL/GenBank/DDBJ databases">
        <authorList>
            <person name="Jaros S."/>
            <person name="Januszkiewicz K."/>
            <person name="Wedrychowicz H."/>
        </authorList>
    </citation>
    <scope>NUCLEOTIDE SEQUENCE [LARGE SCALE GENOMIC DNA]</scope>
    <source>
        <strain evidence="3 4">DSM 3090</strain>
    </source>
</reference>
<evidence type="ECO:0000256" key="2">
    <source>
        <dbReference type="SAM" id="Phobius"/>
    </source>
</evidence>
<keyword evidence="2" id="KW-1133">Transmembrane helix</keyword>
<dbReference type="AlphaFoldDB" id="A0A1M6RFK7"/>
<accession>A0A1M6RFK7</accession>
<gene>
    <name evidence="3" type="ORF">SAMN02745248_02274</name>
</gene>
<dbReference type="SMART" id="SM00028">
    <property type="entry name" value="TPR"/>
    <property type="match status" value="4"/>
</dbReference>
<dbReference type="SUPFAM" id="SSF48452">
    <property type="entry name" value="TPR-like"/>
    <property type="match status" value="2"/>
</dbReference>
<keyword evidence="2" id="KW-0812">Transmembrane</keyword>
<dbReference type="PROSITE" id="PS50005">
    <property type="entry name" value="TPR"/>
    <property type="match status" value="1"/>
</dbReference>
<keyword evidence="1" id="KW-0802">TPR repeat</keyword>
<dbReference type="Pfam" id="PF13181">
    <property type="entry name" value="TPR_8"/>
    <property type="match status" value="1"/>
</dbReference>
<evidence type="ECO:0000313" key="4">
    <source>
        <dbReference type="Proteomes" id="UP000183952"/>
    </source>
</evidence>
<dbReference type="Proteomes" id="UP000183952">
    <property type="component" value="Unassembled WGS sequence"/>
</dbReference>
<dbReference type="InterPro" id="IPR019734">
    <property type="entry name" value="TPR_rpt"/>
</dbReference>
<dbReference type="STRING" id="1121331.SAMN02745248_02274"/>
<dbReference type="InterPro" id="IPR011990">
    <property type="entry name" value="TPR-like_helical_dom_sf"/>
</dbReference>
<dbReference type="Pfam" id="PF13432">
    <property type="entry name" value="TPR_16"/>
    <property type="match status" value="1"/>
</dbReference>
<sequence length="422" mass="49465">MNRGEYDLEDKSNKIYCKVLKYYNRGMLEKALEVCDDNEEAVQANSALLNLRGLMHYLKGEMNEARRCWNLNYKIYADVVSEKYLLDSKNDEELWKCYVKGVKLARALNVTGAIMEFERCKMKSNFNAINVNNQLTRCYMQKSNYDEAIKCINDVLSVDKYNKEAHDNRKLLKELNIIRNPKRNIVVAALAGVVIFVSVLSAGIRITAWKNKAETKGKVKDQLNDMTKDMTNDEIKKDAKKEIEKDTKNGTEKGSIKQIEDAPQVKFPLEKLHSYLENKDYKSIDVELDKWEDKKSSLGINEKTILNKCRIFMDNNAGEYFYKLAYDLSKSGNYKDSIDYYKRSLKYGRGQFPYEHALYMLGVAYNKNNDYENSIIIFEKYYEEYKNKTYVKEGNYIEDVLRYLRTMTQGVDKEKYNKYKAK</sequence>
<dbReference type="OrthoDB" id="1938848at2"/>
<name>A0A1M6RFK7_9CLOT</name>
<dbReference type="EMBL" id="FRAD01000022">
    <property type="protein sequence ID" value="SHK31249.1"/>
    <property type="molecule type" value="Genomic_DNA"/>
</dbReference>